<dbReference type="Proteomes" id="UP000243719">
    <property type="component" value="Unassembled WGS sequence"/>
</dbReference>
<feature type="transmembrane region" description="Helical" evidence="7">
    <location>
        <begin position="119"/>
        <end position="142"/>
    </location>
</feature>
<keyword evidence="5 7" id="KW-1133">Transmembrane helix</keyword>
<feature type="transmembrane region" description="Helical" evidence="7">
    <location>
        <begin position="366"/>
        <end position="388"/>
    </location>
</feature>
<dbReference type="CDD" id="cd17489">
    <property type="entry name" value="MFS_YfcJ_like"/>
    <property type="match status" value="1"/>
</dbReference>
<sequence>MSASSPVQSRRPVDLQILPVVFFTFVCYLAVGLPIAVLPAWIIDSLGYSPFVAGTIMSAQYVATLLSRPVTGRVIDLRGPKHATLSGLIACVASAATYAVAFACPLPGLALALLVAARLLLGVGESMVATGAITWGIGVVGASNTAKVISWNGIATYSALAVAAPLGVAIAGGHGFVALALLSGGVAVIATFVAFRKAPVAVATGERLPYHRVIGQVAPHGLVLALGSAGFGVLATFVTLFFASRNWTGAATSLSVFGICFISVRLLFAHTVRRHGGLRVALVSMALEALGLLLLTAAPSPFIALLASGLAGSGFSLVFPALGVEAVKHVPPASRGSAIGAYSAFLDLSLALTSPLAGLLARRLGYGSIFVATGIGCVLGAMLVTILLRREHRAARRGVV</sequence>
<accession>A0A1H2PSE3</accession>
<dbReference type="AlphaFoldDB" id="A0A1H2PSE3"/>
<evidence type="ECO:0000256" key="4">
    <source>
        <dbReference type="ARBA" id="ARBA00022692"/>
    </source>
</evidence>
<proteinExistence type="predicted"/>
<dbReference type="NCBIfam" id="NF003477">
    <property type="entry name" value="PRK05122.1"/>
    <property type="match status" value="1"/>
</dbReference>
<evidence type="ECO:0000259" key="8">
    <source>
        <dbReference type="PROSITE" id="PS50850"/>
    </source>
</evidence>
<dbReference type="SUPFAM" id="SSF103473">
    <property type="entry name" value="MFS general substrate transporter"/>
    <property type="match status" value="1"/>
</dbReference>
<feature type="transmembrane region" description="Helical" evidence="7">
    <location>
        <begin position="176"/>
        <end position="196"/>
    </location>
</feature>
<protein>
    <submittedName>
        <fullName evidence="9">Predicted arabinose efflux permease, MFS family</fullName>
    </submittedName>
</protein>
<reference evidence="10" key="1">
    <citation type="submission" date="2016-09" db="EMBL/GenBank/DDBJ databases">
        <authorList>
            <person name="Varghese N."/>
            <person name="Submissions S."/>
        </authorList>
    </citation>
    <scope>NUCLEOTIDE SEQUENCE [LARGE SCALE GENOMIC DNA]</scope>
    <source>
        <strain evidence="10">JS23</strain>
    </source>
</reference>
<feature type="domain" description="Major facilitator superfamily (MFS) profile" evidence="8">
    <location>
        <begin position="176"/>
        <end position="400"/>
    </location>
</feature>
<feature type="transmembrane region" description="Helical" evidence="7">
    <location>
        <begin position="48"/>
        <end position="66"/>
    </location>
</feature>
<feature type="transmembrane region" description="Helical" evidence="7">
    <location>
        <begin position="87"/>
        <end position="113"/>
    </location>
</feature>
<keyword evidence="3" id="KW-1003">Cell membrane</keyword>
<feature type="transmembrane region" description="Helical" evidence="7">
    <location>
        <begin position="339"/>
        <end position="360"/>
    </location>
</feature>
<gene>
    <name evidence="9" type="ORF">SAMN05216551_109218</name>
</gene>
<feature type="transmembrane region" description="Helical" evidence="7">
    <location>
        <begin position="20"/>
        <end position="42"/>
    </location>
</feature>
<dbReference type="InterPro" id="IPR020846">
    <property type="entry name" value="MFS_dom"/>
</dbReference>
<dbReference type="InterPro" id="IPR011701">
    <property type="entry name" value="MFS"/>
</dbReference>
<dbReference type="InterPro" id="IPR036259">
    <property type="entry name" value="MFS_trans_sf"/>
</dbReference>
<dbReference type="GO" id="GO:0005886">
    <property type="term" value="C:plasma membrane"/>
    <property type="evidence" value="ECO:0007669"/>
    <property type="project" value="UniProtKB-SubCell"/>
</dbReference>
<dbReference type="PANTHER" id="PTHR23517">
    <property type="entry name" value="RESISTANCE PROTEIN MDTM, PUTATIVE-RELATED-RELATED"/>
    <property type="match status" value="1"/>
</dbReference>
<evidence type="ECO:0000256" key="6">
    <source>
        <dbReference type="ARBA" id="ARBA00023136"/>
    </source>
</evidence>
<organism evidence="9 10">
    <name type="scientific">Chitinasiproducens palmae</name>
    <dbReference type="NCBI Taxonomy" id="1770053"/>
    <lineage>
        <taxon>Bacteria</taxon>
        <taxon>Pseudomonadati</taxon>
        <taxon>Pseudomonadota</taxon>
        <taxon>Betaproteobacteria</taxon>
        <taxon>Burkholderiales</taxon>
        <taxon>Burkholderiaceae</taxon>
        <taxon>Chitinasiproducens</taxon>
    </lineage>
</organism>
<feature type="transmembrane region" description="Helical" evidence="7">
    <location>
        <begin position="217"/>
        <end position="243"/>
    </location>
</feature>
<dbReference type="GO" id="GO:0022857">
    <property type="term" value="F:transmembrane transporter activity"/>
    <property type="evidence" value="ECO:0007669"/>
    <property type="project" value="InterPro"/>
</dbReference>
<evidence type="ECO:0000256" key="1">
    <source>
        <dbReference type="ARBA" id="ARBA00004651"/>
    </source>
</evidence>
<dbReference type="PANTHER" id="PTHR23517:SF13">
    <property type="entry name" value="MAJOR FACILITATOR SUPERFAMILY MFS_1"/>
    <property type="match status" value="1"/>
</dbReference>
<evidence type="ECO:0000313" key="10">
    <source>
        <dbReference type="Proteomes" id="UP000243719"/>
    </source>
</evidence>
<feature type="transmembrane region" description="Helical" evidence="7">
    <location>
        <begin position="304"/>
        <end position="327"/>
    </location>
</feature>
<feature type="transmembrane region" description="Helical" evidence="7">
    <location>
        <begin position="249"/>
        <end position="268"/>
    </location>
</feature>
<evidence type="ECO:0000256" key="2">
    <source>
        <dbReference type="ARBA" id="ARBA00022448"/>
    </source>
</evidence>
<evidence type="ECO:0000313" key="9">
    <source>
        <dbReference type="EMBL" id="SDV49887.1"/>
    </source>
</evidence>
<evidence type="ECO:0000256" key="3">
    <source>
        <dbReference type="ARBA" id="ARBA00022475"/>
    </source>
</evidence>
<comment type="subcellular location">
    <subcellularLocation>
        <location evidence="1">Cell membrane</location>
        <topology evidence="1">Multi-pass membrane protein</topology>
    </subcellularLocation>
</comment>
<keyword evidence="6 7" id="KW-0472">Membrane</keyword>
<dbReference type="STRING" id="1770053.SAMN05216551_109218"/>
<evidence type="ECO:0000256" key="7">
    <source>
        <dbReference type="SAM" id="Phobius"/>
    </source>
</evidence>
<keyword evidence="2" id="KW-0813">Transport</keyword>
<dbReference type="PROSITE" id="PS50850">
    <property type="entry name" value="MFS"/>
    <property type="match status" value="1"/>
</dbReference>
<evidence type="ECO:0000256" key="5">
    <source>
        <dbReference type="ARBA" id="ARBA00022989"/>
    </source>
</evidence>
<dbReference type="EMBL" id="FNLO01000009">
    <property type="protein sequence ID" value="SDV49887.1"/>
    <property type="molecule type" value="Genomic_DNA"/>
</dbReference>
<feature type="transmembrane region" description="Helical" evidence="7">
    <location>
        <begin position="280"/>
        <end position="298"/>
    </location>
</feature>
<dbReference type="RefSeq" id="WP_235837984.1">
    <property type="nucleotide sequence ID" value="NZ_FNLO01000009.1"/>
</dbReference>
<keyword evidence="4 7" id="KW-0812">Transmembrane</keyword>
<name>A0A1H2PSE3_9BURK</name>
<dbReference type="Pfam" id="PF07690">
    <property type="entry name" value="MFS_1"/>
    <property type="match status" value="1"/>
</dbReference>
<dbReference type="Gene3D" id="1.20.1250.20">
    <property type="entry name" value="MFS general substrate transporter like domains"/>
    <property type="match status" value="2"/>
</dbReference>
<dbReference type="InterPro" id="IPR050171">
    <property type="entry name" value="MFS_Transporters"/>
</dbReference>
<feature type="transmembrane region" description="Helical" evidence="7">
    <location>
        <begin position="149"/>
        <end position="170"/>
    </location>
</feature>
<keyword evidence="10" id="KW-1185">Reference proteome</keyword>